<sequence length="121" mass="13594">MALEHIQTAGTKQKIFYDRRAGRQDLNKGDFVWLLNSFRKRGLSPKLHRKQTGPGVILKKMTDVVYGFKMGPKRRPQVVHCDLNPYLGDDPPLWLLLRQPKTTPIAEGASIPSSTTPTPAS</sequence>
<reference evidence="1" key="1">
    <citation type="submission" date="2021-10" db="EMBL/GenBank/DDBJ databases">
        <title>Tropical sea cucumber genome reveals ecological adaptation and Cuvierian tubules defense mechanism.</title>
        <authorList>
            <person name="Chen T."/>
        </authorList>
    </citation>
    <scope>NUCLEOTIDE SEQUENCE</scope>
    <source>
        <strain evidence="1">Nanhai2018</strain>
        <tissue evidence="1">Muscle</tissue>
    </source>
</reference>
<comment type="caution">
    <text evidence="1">The sequence shown here is derived from an EMBL/GenBank/DDBJ whole genome shotgun (WGS) entry which is preliminary data.</text>
</comment>
<evidence type="ECO:0000313" key="2">
    <source>
        <dbReference type="Proteomes" id="UP001152320"/>
    </source>
</evidence>
<dbReference type="EMBL" id="JAIZAY010000001">
    <property type="protein sequence ID" value="KAJ8048695.1"/>
    <property type="molecule type" value="Genomic_DNA"/>
</dbReference>
<protein>
    <submittedName>
        <fullName evidence="1">Uncharacterized protein</fullName>
    </submittedName>
</protein>
<organism evidence="1 2">
    <name type="scientific">Holothuria leucospilota</name>
    <name type="common">Black long sea cucumber</name>
    <name type="synonym">Mertensiothuria leucospilota</name>
    <dbReference type="NCBI Taxonomy" id="206669"/>
    <lineage>
        <taxon>Eukaryota</taxon>
        <taxon>Metazoa</taxon>
        <taxon>Echinodermata</taxon>
        <taxon>Eleutherozoa</taxon>
        <taxon>Echinozoa</taxon>
        <taxon>Holothuroidea</taxon>
        <taxon>Aspidochirotacea</taxon>
        <taxon>Aspidochirotida</taxon>
        <taxon>Holothuriidae</taxon>
        <taxon>Holothuria</taxon>
    </lineage>
</organism>
<accession>A0A9Q1CQ06</accession>
<gene>
    <name evidence="1" type="ORF">HOLleu_01114</name>
</gene>
<name>A0A9Q1CQ06_HOLLE</name>
<evidence type="ECO:0000313" key="1">
    <source>
        <dbReference type="EMBL" id="KAJ8048695.1"/>
    </source>
</evidence>
<dbReference type="AlphaFoldDB" id="A0A9Q1CQ06"/>
<keyword evidence="2" id="KW-1185">Reference proteome</keyword>
<dbReference type="OrthoDB" id="10062030at2759"/>
<proteinExistence type="predicted"/>
<dbReference type="Proteomes" id="UP001152320">
    <property type="component" value="Chromosome 1"/>
</dbReference>